<keyword evidence="6" id="KW-1185">Reference proteome</keyword>
<dbReference type="Gene3D" id="2.40.40.10">
    <property type="entry name" value="RlpA-like domain"/>
    <property type="match status" value="1"/>
</dbReference>
<evidence type="ECO:0000259" key="4">
    <source>
        <dbReference type="Pfam" id="PF03330"/>
    </source>
</evidence>
<gene>
    <name evidence="5" type="ORF">CTheo_160</name>
</gene>
<evidence type="ECO:0000256" key="1">
    <source>
        <dbReference type="ARBA" id="ARBA00022729"/>
    </source>
</evidence>
<keyword evidence="1 3" id="KW-0732">Signal</keyword>
<dbReference type="PANTHER" id="PTHR31836:SF24">
    <property type="entry name" value="RLPA-LIKE PROTEIN DOUBLE-PSI BETA-BARREL DOMAIN-CONTAINING PROTEIN"/>
    <property type="match status" value="1"/>
</dbReference>
<evidence type="ECO:0000313" key="6">
    <source>
        <dbReference type="Proteomes" id="UP000383932"/>
    </source>
</evidence>
<evidence type="ECO:0000256" key="2">
    <source>
        <dbReference type="SAM" id="MobiDB-lite"/>
    </source>
</evidence>
<feature type="compositionally biased region" description="Low complexity" evidence="2">
    <location>
        <begin position="164"/>
        <end position="184"/>
    </location>
</feature>
<feature type="region of interest" description="Disordered" evidence="2">
    <location>
        <begin position="75"/>
        <end position="191"/>
    </location>
</feature>
<feature type="compositionally biased region" description="Low complexity" evidence="2">
    <location>
        <begin position="118"/>
        <end position="154"/>
    </location>
</feature>
<dbReference type="AlphaFoldDB" id="A0A5N5QYK7"/>
<evidence type="ECO:0000256" key="3">
    <source>
        <dbReference type="SAM" id="SignalP"/>
    </source>
</evidence>
<feature type="domain" description="RlpA-like protein double-psi beta-barrel" evidence="4">
    <location>
        <begin position="198"/>
        <end position="291"/>
    </location>
</feature>
<dbReference type="EMBL" id="SSOP01000001">
    <property type="protein sequence ID" value="KAB5596523.1"/>
    <property type="molecule type" value="Genomic_DNA"/>
</dbReference>
<feature type="compositionally biased region" description="Low complexity" evidence="2">
    <location>
        <begin position="77"/>
        <end position="99"/>
    </location>
</feature>
<feature type="compositionally biased region" description="Acidic residues" evidence="2">
    <location>
        <begin position="100"/>
        <end position="117"/>
    </location>
</feature>
<dbReference type="PANTHER" id="PTHR31836">
    <property type="match status" value="1"/>
</dbReference>
<dbReference type="SUPFAM" id="SSF50685">
    <property type="entry name" value="Barwin-like endoglucanases"/>
    <property type="match status" value="1"/>
</dbReference>
<protein>
    <recommendedName>
        <fullName evidence="4">RlpA-like protein double-psi beta-barrel domain-containing protein</fullName>
    </recommendedName>
</protein>
<feature type="signal peptide" evidence="3">
    <location>
        <begin position="1"/>
        <end position="19"/>
    </location>
</feature>
<dbReference type="Pfam" id="PF03330">
    <property type="entry name" value="DPBB_1"/>
    <property type="match status" value="1"/>
</dbReference>
<dbReference type="InterPro" id="IPR036908">
    <property type="entry name" value="RlpA-like_sf"/>
</dbReference>
<reference evidence="5 6" key="1">
    <citation type="journal article" date="2019" name="Fungal Biol. Biotechnol.">
        <title>Draft genome sequence of fastidious pathogen Ceratobasidium theobromae, which causes vascular-streak dieback in Theobroma cacao.</title>
        <authorList>
            <person name="Ali S.S."/>
            <person name="Asman A."/>
            <person name="Shao J."/>
            <person name="Firmansyah A.P."/>
            <person name="Susilo A.W."/>
            <person name="Rosmana A."/>
            <person name="McMahon P."/>
            <person name="Junaid M."/>
            <person name="Guest D."/>
            <person name="Kheng T.Y."/>
            <person name="Meinhardt L.W."/>
            <person name="Bailey B.A."/>
        </authorList>
    </citation>
    <scope>NUCLEOTIDE SEQUENCE [LARGE SCALE GENOMIC DNA]</scope>
    <source>
        <strain evidence="5 6">CT2</strain>
    </source>
</reference>
<dbReference type="OrthoDB" id="406505at2759"/>
<feature type="chain" id="PRO_5024289234" description="RlpA-like protein double-psi beta-barrel domain-containing protein" evidence="3">
    <location>
        <begin position="20"/>
        <end position="295"/>
    </location>
</feature>
<dbReference type="Proteomes" id="UP000383932">
    <property type="component" value="Unassembled WGS sequence"/>
</dbReference>
<organism evidence="5 6">
    <name type="scientific">Ceratobasidium theobromae</name>
    <dbReference type="NCBI Taxonomy" id="1582974"/>
    <lineage>
        <taxon>Eukaryota</taxon>
        <taxon>Fungi</taxon>
        <taxon>Dikarya</taxon>
        <taxon>Basidiomycota</taxon>
        <taxon>Agaricomycotina</taxon>
        <taxon>Agaricomycetes</taxon>
        <taxon>Cantharellales</taxon>
        <taxon>Ceratobasidiaceae</taxon>
        <taxon>Ceratobasidium</taxon>
    </lineage>
</organism>
<dbReference type="CDD" id="cd22191">
    <property type="entry name" value="DPBB_RlpA_EXP_N-like"/>
    <property type="match status" value="1"/>
</dbReference>
<evidence type="ECO:0000313" key="5">
    <source>
        <dbReference type="EMBL" id="KAB5596523.1"/>
    </source>
</evidence>
<name>A0A5N5QYK7_9AGAM</name>
<sequence length="295" mass="30687">MLSSVVAALALAAVSNVAATPITHVARGYAQDADILEDYTPYHIRYLALNCHKQHDSQFFEGCCHPLLRWQKLSDRPSQCTPSASASASAAQAEPTAAPVDEDPIPDYDDDCEDDETTSAAPSATKAKAPATYAPETTSAAPTKAAEPETTPAPESSPAPETTPAPTSTKAPHSSAAPTSSAAEGGNGGGETFSGGFATWFTQNGNAGACGDKHPDSDFIVAADYRRYGALNEKSSLCGKKVHITNNNNGKTVVATVADACPTCTNENSLDLSTGAFNQIAEPAEGMVPITWYFE</sequence>
<proteinExistence type="predicted"/>
<dbReference type="InterPro" id="IPR051477">
    <property type="entry name" value="Expansin_CellWall"/>
</dbReference>
<accession>A0A5N5QYK7</accession>
<dbReference type="InterPro" id="IPR009009">
    <property type="entry name" value="RlpA-like_DPBB"/>
</dbReference>
<comment type="caution">
    <text evidence="5">The sequence shown here is derived from an EMBL/GenBank/DDBJ whole genome shotgun (WGS) entry which is preliminary data.</text>
</comment>